<proteinExistence type="predicted"/>
<feature type="compositionally biased region" description="Polar residues" evidence="1">
    <location>
        <begin position="57"/>
        <end position="68"/>
    </location>
</feature>
<comment type="caution">
    <text evidence="3">The sequence shown here is derived from an EMBL/GenBank/DDBJ whole genome shotgun (WGS) entry which is preliminary data.</text>
</comment>
<keyword evidence="4" id="KW-1185">Reference proteome</keyword>
<feature type="non-terminal residue" evidence="3">
    <location>
        <position position="164"/>
    </location>
</feature>
<dbReference type="GO" id="GO:0035556">
    <property type="term" value="P:intracellular signal transduction"/>
    <property type="evidence" value="ECO:0007669"/>
    <property type="project" value="InterPro"/>
</dbReference>
<feature type="region of interest" description="Disordered" evidence="1">
    <location>
        <begin position="1"/>
        <end position="75"/>
    </location>
</feature>
<dbReference type="Gene3D" id="3.10.20.230">
    <property type="entry name" value="Doublecortin domain"/>
    <property type="match status" value="1"/>
</dbReference>
<dbReference type="AlphaFoldDB" id="A0A433U1T6"/>
<dbReference type="Proteomes" id="UP000271974">
    <property type="component" value="Unassembled WGS sequence"/>
</dbReference>
<gene>
    <name evidence="3" type="ORF">EGW08_004512</name>
</gene>
<dbReference type="InterPro" id="IPR036572">
    <property type="entry name" value="Doublecortin_dom_sf"/>
</dbReference>
<dbReference type="InterPro" id="IPR003533">
    <property type="entry name" value="Doublecortin_dom"/>
</dbReference>
<dbReference type="PANTHER" id="PTHR23004">
    <property type="entry name" value="DOUBLECORTIN DOMAIN CONTAINING 2"/>
    <property type="match status" value="1"/>
</dbReference>
<evidence type="ECO:0000313" key="4">
    <source>
        <dbReference type="Proteomes" id="UP000271974"/>
    </source>
</evidence>
<dbReference type="GO" id="GO:0005874">
    <property type="term" value="C:microtubule"/>
    <property type="evidence" value="ECO:0007669"/>
    <property type="project" value="TreeGrafter"/>
</dbReference>
<feature type="domain" description="Doublecortin" evidence="2">
    <location>
        <begin position="92"/>
        <end position="164"/>
    </location>
</feature>
<feature type="compositionally biased region" description="Basic and acidic residues" evidence="1">
    <location>
        <begin position="45"/>
        <end position="56"/>
    </location>
</feature>
<dbReference type="SUPFAM" id="SSF89837">
    <property type="entry name" value="Doublecortin (DC)"/>
    <property type="match status" value="1"/>
</dbReference>
<dbReference type="EMBL" id="RQTK01000102">
    <property type="protein sequence ID" value="RUS87766.1"/>
    <property type="molecule type" value="Genomic_DNA"/>
</dbReference>
<dbReference type="STRING" id="188477.A0A433U1T6"/>
<dbReference type="PROSITE" id="PS50309">
    <property type="entry name" value="DC"/>
    <property type="match status" value="1"/>
</dbReference>
<accession>A0A433U1T6</accession>
<evidence type="ECO:0000313" key="3">
    <source>
        <dbReference type="EMBL" id="RUS87766.1"/>
    </source>
</evidence>
<sequence length="164" mass="18936">MSKTKVVGGIDPDRDAFHPNHNGVGSVSPDDHHHDNAVDTNLDLGGHDDDYRRQHDQPYNNNRSGQSSAEHELNGQALETQPRYLLNSNRGKVSNFYVNGDWFFPRKRVVHNPKHFKDLPHYLDYLTDRLEPRFGAIRKICTPRRGHRVLSLQDIRENCDYVVV</sequence>
<dbReference type="Pfam" id="PF03607">
    <property type="entry name" value="DCX"/>
    <property type="match status" value="1"/>
</dbReference>
<name>A0A433U1T6_ELYCH</name>
<reference evidence="3 4" key="1">
    <citation type="submission" date="2019-01" db="EMBL/GenBank/DDBJ databases">
        <title>A draft genome assembly of the solar-powered sea slug Elysia chlorotica.</title>
        <authorList>
            <person name="Cai H."/>
            <person name="Li Q."/>
            <person name="Fang X."/>
            <person name="Li J."/>
            <person name="Curtis N.E."/>
            <person name="Altenburger A."/>
            <person name="Shibata T."/>
            <person name="Feng M."/>
            <person name="Maeda T."/>
            <person name="Schwartz J.A."/>
            <person name="Shigenobu S."/>
            <person name="Lundholm N."/>
            <person name="Nishiyama T."/>
            <person name="Yang H."/>
            <person name="Hasebe M."/>
            <person name="Li S."/>
            <person name="Pierce S.K."/>
            <person name="Wang J."/>
        </authorList>
    </citation>
    <scope>NUCLEOTIDE SEQUENCE [LARGE SCALE GENOMIC DNA]</scope>
    <source>
        <strain evidence="3">EC2010</strain>
        <tissue evidence="3">Whole organism of an adult</tissue>
    </source>
</reference>
<dbReference type="GO" id="GO:0005815">
    <property type="term" value="C:microtubule organizing center"/>
    <property type="evidence" value="ECO:0007669"/>
    <property type="project" value="TreeGrafter"/>
</dbReference>
<dbReference type="PANTHER" id="PTHR23004:SF11">
    <property type="entry name" value="PROTEIN RPI-1"/>
    <property type="match status" value="1"/>
</dbReference>
<protein>
    <recommendedName>
        <fullName evidence="2">Doublecortin domain-containing protein</fullName>
    </recommendedName>
</protein>
<dbReference type="OrthoDB" id="1738954at2759"/>
<organism evidence="3 4">
    <name type="scientific">Elysia chlorotica</name>
    <name type="common">Eastern emerald elysia</name>
    <name type="synonym">Sea slug</name>
    <dbReference type="NCBI Taxonomy" id="188477"/>
    <lineage>
        <taxon>Eukaryota</taxon>
        <taxon>Metazoa</taxon>
        <taxon>Spiralia</taxon>
        <taxon>Lophotrochozoa</taxon>
        <taxon>Mollusca</taxon>
        <taxon>Gastropoda</taxon>
        <taxon>Heterobranchia</taxon>
        <taxon>Euthyneura</taxon>
        <taxon>Panpulmonata</taxon>
        <taxon>Sacoglossa</taxon>
        <taxon>Placobranchoidea</taxon>
        <taxon>Plakobranchidae</taxon>
        <taxon>Elysia</taxon>
    </lineage>
</organism>
<evidence type="ECO:0000256" key="1">
    <source>
        <dbReference type="SAM" id="MobiDB-lite"/>
    </source>
</evidence>
<evidence type="ECO:0000259" key="2">
    <source>
        <dbReference type="PROSITE" id="PS50309"/>
    </source>
</evidence>